<name>A0ACC4W7S5_STRFR</name>
<protein>
    <submittedName>
        <fullName evidence="1">Uncharacterized protein</fullName>
    </submittedName>
</protein>
<reference evidence="1" key="1">
    <citation type="submission" date="2015-07" db="EMBL/GenBank/DDBJ databases">
        <title>Draft genome sequence of Streptomyces fradiae, a resistant strain to nitron-oligomycin.</title>
        <authorList>
            <person name="Vatlin A.A."/>
            <person name="Bekker O.B."/>
            <person name="Danilenko V.N."/>
        </authorList>
    </citation>
    <scope>NUCLEOTIDE SEQUENCE</scope>
    <source>
        <strain evidence="1">Olg1-1</strain>
    </source>
</reference>
<evidence type="ECO:0000313" key="1">
    <source>
        <dbReference type="EMBL" id="KNE80683.1"/>
    </source>
</evidence>
<comment type="caution">
    <text evidence="1">The sequence shown here is derived from an EMBL/GenBank/DDBJ whole genome shotgun (WGS) entry which is preliminary data.</text>
</comment>
<organism evidence="1 2">
    <name type="scientific">Streptomyces fradiae</name>
    <name type="common">Streptomyces roseoflavus</name>
    <dbReference type="NCBI Taxonomy" id="1906"/>
    <lineage>
        <taxon>Bacteria</taxon>
        <taxon>Bacillati</taxon>
        <taxon>Actinomycetota</taxon>
        <taxon>Actinomycetes</taxon>
        <taxon>Kitasatosporales</taxon>
        <taxon>Streptomycetaceae</taxon>
        <taxon>Streptomyces</taxon>
    </lineage>
</organism>
<sequence length="336" mass="34546">MTGPAAQMTVCAALVSAGLAVWLSAGRRGQRRRARLLLPGARPVVPGVGGLRRYARWPAAARAWWERTRPRLGQEWLCLPAGCLIGWFGDSPLPPLAAVGAVPLVRRRLRRRDGRRAAERRAGEVIEWCAVMAGELRAGRQPAEALLAAPVRPGPSPAAVAAAARFGGDVPGALRQAARWPGAEGLAGVAACWQAAADTGAGLAGGLDRVAAALRAEREQREDLRAQLEGTRSTAVLLALLPAFGLLMGGLLGADPLRVLLHTPAGLACLLTGAALESAGLAWTARIVRAAEGAGGARPDAMEYPGPADGRYAGGAAYTGGPGKGRVTAAGHGRTA</sequence>
<gene>
    <name evidence="1" type="ORF">ADZ36_20925</name>
</gene>
<accession>A0ACC4W7S5</accession>
<evidence type="ECO:0000313" key="2">
    <source>
        <dbReference type="Proteomes" id="UP000037185"/>
    </source>
</evidence>
<proteinExistence type="predicted"/>
<keyword evidence="2" id="KW-1185">Reference proteome</keyword>
<dbReference type="Proteomes" id="UP000037185">
    <property type="component" value="Unassembled WGS sequence"/>
</dbReference>
<dbReference type="EMBL" id="LGSP01000045">
    <property type="protein sequence ID" value="KNE80683.1"/>
    <property type="molecule type" value="Genomic_DNA"/>
</dbReference>